<dbReference type="InterPro" id="IPR003034">
    <property type="entry name" value="SAP_dom"/>
</dbReference>
<proteinExistence type="predicted"/>
<dbReference type="Pfam" id="PF02037">
    <property type="entry name" value="SAP"/>
    <property type="match status" value="1"/>
</dbReference>
<organism evidence="2">
    <name type="scientific">marine sediment metagenome</name>
    <dbReference type="NCBI Taxonomy" id="412755"/>
    <lineage>
        <taxon>unclassified sequences</taxon>
        <taxon>metagenomes</taxon>
        <taxon>ecological metagenomes</taxon>
    </lineage>
</organism>
<sequence length="126" mass="13561">MAAIVRLNKKGLAELIDNIKDSGGDTSELENLMAGVNEDKNARRPVRRQSPPLRILVEEPTTEERLEAEVGGLFPGGITEPILAECIEMDGKYTLAELKKMCVEAGLSLSGSKKELAAKLIAKGAK</sequence>
<comment type="caution">
    <text evidence="2">The sequence shown here is derived from an EMBL/GenBank/DDBJ whole genome shotgun (WGS) entry which is preliminary data.</text>
</comment>
<dbReference type="AlphaFoldDB" id="X1DSM8"/>
<accession>X1DSM8</accession>
<evidence type="ECO:0000313" key="2">
    <source>
        <dbReference type="EMBL" id="GAH23177.1"/>
    </source>
</evidence>
<dbReference type="Gene3D" id="1.10.720.30">
    <property type="entry name" value="SAP domain"/>
    <property type="match status" value="1"/>
</dbReference>
<reference evidence="2" key="1">
    <citation type="journal article" date="2014" name="Front. Microbiol.">
        <title>High frequency of phylogenetically diverse reductive dehalogenase-homologous genes in deep subseafloor sedimentary metagenomes.</title>
        <authorList>
            <person name="Kawai M."/>
            <person name="Futagami T."/>
            <person name="Toyoda A."/>
            <person name="Takaki Y."/>
            <person name="Nishi S."/>
            <person name="Hori S."/>
            <person name="Arai W."/>
            <person name="Tsubouchi T."/>
            <person name="Morono Y."/>
            <person name="Uchiyama I."/>
            <person name="Ito T."/>
            <person name="Fujiyama A."/>
            <person name="Inagaki F."/>
            <person name="Takami H."/>
        </authorList>
    </citation>
    <scope>NUCLEOTIDE SEQUENCE</scope>
    <source>
        <strain evidence="2">Expedition CK06-06</strain>
    </source>
</reference>
<dbReference type="InterPro" id="IPR036361">
    <property type="entry name" value="SAP_dom_sf"/>
</dbReference>
<dbReference type="EMBL" id="BARU01002008">
    <property type="protein sequence ID" value="GAH23177.1"/>
    <property type="molecule type" value="Genomic_DNA"/>
</dbReference>
<name>X1DSM8_9ZZZZ</name>
<feature type="domain" description="SAP" evidence="1">
    <location>
        <begin position="92"/>
        <end position="120"/>
    </location>
</feature>
<evidence type="ECO:0000259" key="1">
    <source>
        <dbReference type="Pfam" id="PF02037"/>
    </source>
</evidence>
<gene>
    <name evidence="2" type="ORF">S03H2_04932</name>
</gene>
<protein>
    <recommendedName>
        <fullName evidence="1">SAP domain-containing protein</fullName>
    </recommendedName>
</protein>